<evidence type="ECO:0000256" key="1">
    <source>
        <dbReference type="SAM" id="MobiDB-lite"/>
    </source>
</evidence>
<sequence length="231" mass="26591">MSAVNENENENSQLDGSISPVRDITGNFHSKSKTSIPFARIHTNVLENSPVVIQKADTVKRFPSTTFETRNTDSFSSTDDGDIFYEASPELIDVATLEPEIRYYPTLLEETNYPTINVSLEPHMVKPLAETCELNLESVVNPIDTPPDMFFPSHDNLDADSLVLLNIMKHELKEEEDIKHRVGWFKNWFKFDSQSCWSQFIARPEFIGQTCEDDKSDVYLDKVFEYLYDIY</sequence>
<keyword evidence="3" id="KW-1185">Reference proteome</keyword>
<dbReference type="EMBL" id="GL996506">
    <property type="protein sequence ID" value="EGW30236.1"/>
    <property type="molecule type" value="Genomic_DNA"/>
</dbReference>
<dbReference type="OrthoDB" id="4013762at2759"/>
<evidence type="ECO:0000313" key="2">
    <source>
        <dbReference type="EMBL" id="EGW30236.1"/>
    </source>
</evidence>
<evidence type="ECO:0000313" key="3">
    <source>
        <dbReference type="Proteomes" id="UP000000709"/>
    </source>
</evidence>
<dbReference type="InParanoid" id="G3AVS1"/>
<dbReference type="GeneID" id="18874944"/>
<dbReference type="KEGG" id="spaa:SPAPADRAFT_63853"/>
<protein>
    <submittedName>
        <fullName evidence="2">Uncharacterized protein</fullName>
    </submittedName>
</protein>
<feature type="compositionally biased region" description="Polar residues" evidence="1">
    <location>
        <begin position="1"/>
        <end position="16"/>
    </location>
</feature>
<proteinExistence type="predicted"/>
<accession>G3AVS1</accession>
<name>G3AVS1_SPAPN</name>
<dbReference type="RefSeq" id="XP_007378002.1">
    <property type="nucleotide sequence ID" value="XM_007377940.1"/>
</dbReference>
<gene>
    <name evidence="2" type="ORF">SPAPADRAFT_63853</name>
</gene>
<dbReference type="Proteomes" id="UP000000709">
    <property type="component" value="Unassembled WGS sequence"/>
</dbReference>
<reference evidence="2 3" key="1">
    <citation type="journal article" date="2011" name="Proc. Natl. Acad. Sci. U.S.A.">
        <title>Comparative genomics of xylose-fermenting fungi for enhanced biofuel production.</title>
        <authorList>
            <person name="Wohlbach D.J."/>
            <person name="Kuo A."/>
            <person name="Sato T.K."/>
            <person name="Potts K.M."/>
            <person name="Salamov A.A."/>
            <person name="LaButti K.M."/>
            <person name="Sun H."/>
            <person name="Clum A."/>
            <person name="Pangilinan J.L."/>
            <person name="Lindquist E.A."/>
            <person name="Lucas S."/>
            <person name="Lapidus A."/>
            <person name="Jin M."/>
            <person name="Gunawan C."/>
            <person name="Balan V."/>
            <person name="Dale B.E."/>
            <person name="Jeffries T.W."/>
            <person name="Zinkel R."/>
            <person name="Barry K.W."/>
            <person name="Grigoriev I.V."/>
            <person name="Gasch A.P."/>
        </authorList>
    </citation>
    <scope>NUCLEOTIDE SEQUENCE [LARGE SCALE GENOMIC DNA]</scope>
    <source>
        <strain evidence="3">NRRL Y-27907 / 11-Y1</strain>
    </source>
</reference>
<dbReference type="AlphaFoldDB" id="G3AVS1"/>
<dbReference type="eggNOG" id="ENOG502RQDQ">
    <property type="taxonomic scope" value="Eukaryota"/>
</dbReference>
<feature type="region of interest" description="Disordered" evidence="1">
    <location>
        <begin position="1"/>
        <end position="26"/>
    </location>
</feature>
<organism evidence="3">
    <name type="scientific">Spathaspora passalidarum (strain NRRL Y-27907 / 11-Y1)</name>
    <dbReference type="NCBI Taxonomy" id="619300"/>
    <lineage>
        <taxon>Eukaryota</taxon>
        <taxon>Fungi</taxon>
        <taxon>Dikarya</taxon>
        <taxon>Ascomycota</taxon>
        <taxon>Saccharomycotina</taxon>
        <taxon>Pichiomycetes</taxon>
        <taxon>Debaryomycetaceae</taxon>
        <taxon>Spathaspora</taxon>
    </lineage>
</organism>
<dbReference type="OMA" id="PFARIHT"/>
<dbReference type="HOGENOM" id="CLU_1383992_0_0_1"/>